<dbReference type="EC" id="2.5.1.68" evidence="3"/>
<evidence type="ECO:0000256" key="4">
    <source>
        <dbReference type="ARBA" id="ARBA00041688"/>
    </source>
</evidence>
<proteinExistence type="inferred from homology"/>
<evidence type="ECO:0000256" key="2">
    <source>
        <dbReference type="ARBA" id="ARBA00038453"/>
    </source>
</evidence>
<keyword evidence="1" id="KW-0808">Transferase</keyword>
<dbReference type="GO" id="GO:0016094">
    <property type="term" value="P:polyprenol biosynthetic process"/>
    <property type="evidence" value="ECO:0007669"/>
    <property type="project" value="TreeGrafter"/>
</dbReference>
<dbReference type="PANTHER" id="PTHR10291">
    <property type="entry name" value="DEHYDRODOLICHYL DIPHOSPHATE SYNTHASE FAMILY MEMBER"/>
    <property type="match status" value="1"/>
</dbReference>
<gene>
    <name evidence="7" type="ORF">MPSYJ_49860</name>
</gene>
<accession>A0A7I7MH93</accession>
<evidence type="ECO:0000256" key="6">
    <source>
        <dbReference type="ARBA" id="ARBA00048726"/>
    </source>
</evidence>
<dbReference type="Gene3D" id="3.40.1180.10">
    <property type="entry name" value="Decaprenyl diphosphate synthase-like"/>
    <property type="match status" value="1"/>
</dbReference>
<dbReference type="Proteomes" id="UP000466514">
    <property type="component" value="Chromosome"/>
</dbReference>
<dbReference type="AlphaFoldDB" id="A0A7I7MH93"/>
<dbReference type="SUPFAM" id="SSF64005">
    <property type="entry name" value="Undecaprenyl diphosphate synthase"/>
    <property type="match status" value="1"/>
</dbReference>
<dbReference type="EMBL" id="AP022574">
    <property type="protein sequence ID" value="BBX71525.1"/>
    <property type="molecule type" value="Genomic_DNA"/>
</dbReference>
<dbReference type="InterPro" id="IPR036424">
    <property type="entry name" value="UPP_synth-like_sf"/>
</dbReference>
<evidence type="ECO:0000256" key="3">
    <source>
        <dbReference type="ARBA" id="ARBA00038925"/>
    </source>
</evidence>
<dbReference type="GO" id="GO:0045547">
    <property type="term" value="F:ditrans,polycis-polyprenyl diphosphate synthase [(2E,6E)-farnesyl diphosphate specific] activity"/>
    <property type="evidence" value="ECO:0007669"/>
    <property type="project" value="TreeGrafter"/>
</dbReference>
<dbReference type="RefSeq" id="WP_407664243.1">
    <property type="nucleotide sequence ID" value="NZ_AP022574.1"/>
</dbReference>
<dbReference type="KEGG" id="mpsc:MPSYJ_49860"/>
<name>A0A7I7MH93_9MYCO</name>
<dbReference type="GO" id="GO:0033850">
    <property type="term" value="F:Z-farnesyl diphosphate synthase activity"/>
    <property type="evidence" value="ECO:0007669"/>
    <property type="project" value="UniProtKB-EC"/>
</dbReference>
<dbReference type="PANTHER" id="PTHR10291:SF43">
    <property type="entry name" value="DEHYDRODOLICHYL DIPHOSPHATE SYNTHASE COMPLEX SUBUNIT DHDDS"/>
    <property type="match status" value="1"/>
</dbReference>
<organism evidence="7 8">
    <name type="scientific">Mycolicibacterium psychrotolerans</name>
    <dbReference type="NCBI Taxonomy" id="216929"/>
    <lineage>
        <taxon>Bacteria</taxon>
        <taxon>Bacillati</taxon>
        <taxon>Actinomycetota</taxon>
        <taxon>Actinomycetes</taxon>
        <taxon>Mycobacteriales</taxon>
        <taxon>Mycobacteriaceae</taxon>
        <taxon>Mycolicibacterium</taxon>
    </lineage>
</organism>
<evidence type="ECO:0000256" key="5">
    <source>
        <dbReference type="ARBA" id="ARBA00041843"/>
    </source>
</evidence>
<keyword evidence="8" id="KW-1185">Reference proteome</keyword>
<dbReference type="InterPro" id="IPR001441">
    <property type="entry name" value="UPP_synth-like"/>
</dbReference>
<evidence type="ECO:0000313" key="8">
    <source>
        <dbReference type="Proteomes" id="UP000466514"/>
    </source>
</evidence>
<protein>
    <recommendedName>
        <fullName evidence="3">(2Z,6E)-farnesyl diphosphate synthase</fullName>
        <ecNumber evidence="3">2.5.1.68</ecNumber>
    </recommendedName>
    <alternativeName>
        <fullName evidence="4">Z-FPP synthase</fullName>
    </alternativeName>
    <alternativeName>
        <fullName evidence="5">Z-isoprenyl diphosphate synthase</fullName>
    </alternativeName>
</protein>
<comment type="catalytic activity">
    <reaction evidence="6">
        <text>isopentenyl diphosphate + (2E)-geranyl diphosphate = (2Z,6E)-farnesyl diphosphate + diphosphate</text>
        <dbReference type="Rhea" id="RHEA:23300"/>
        <dbReference type="ChEBI" id="CHEBI:33019"/>
        <dbReference type="ChEBI" id="CHEBI:58057"/>
        <dbReference type="ChEBI" id="CHEBI:128769"/>
        <dbReference type="ChEBI" id="CHEBI:162247"/>
        <dbReference type="EC" id="2.5.1.68"/>
    </reaction>
</comment>
<comment type="similarity">
    <text evidence="2">Belongs to the UPP synthase family. Z-FPP synthase subfamily.</text>
</comment>
<dbReference type="Pfam" id="PF01255">
    <property type="entry name" value="Prenyltransf"/>
    <property type="match status" value="1"/>
</dbReference>
<sequence length="219" mass="24151">MGVELGPDHVGLIPDGLRRWAVGNGTTLAEAYLRGAHKVVEILQTLQGHGVRTVSVYNLSRANLGRTHNELDAVYQASLHFLTTLIPTHFDAALCSLRLHGDRKALPDNYVAAAHDLEVAMTGSAFRINMLAAYDAYDELRDAHRRAQQEDCDIASALEIGEVDLVIRTTAEPLLSGFLPLQSQYAQLRFLDTPLNDLTTQHIDDLIADYRGVAQLRGR</sequence>
<evidence type="ECO:0000256" key="1">
    <source>
        <dbReference type="ARBA" id="ARBA00022679"/>
    </source>
</evidence>
<reference evidence="7 8" key="1">
    <citation type="journal article" date="2019" name="Emerg. Microbes Infect.">
        <title>Comprehensive subspecies identification of 175 nontuberculous mycobacteria species based on 7547 genomic profiles.</title>
        <authorList>
            <person name="Matsumoto Y."/>
            <person name="Kinjo T."/>
            <person name="Motooka D."/>
            <person name="Nabeya D."/>
            <person name="Jung N."/>
            <person name="Uechi K."/>
            <person name="Horii T."/>
            <person name="Iida T."/>
            <person name="Fujita J."/>
            <person name="Nakamura S."/>
        </authorList>
    </citation>
    <scope>NUCLEOTIDE SEQUENCE [LARGE SCALE GENOMIC DNA]</scope>
    <source>
        <strain evidence="7 8">JCM 13323</strain>
    </source>
</reference>
<evidence type="ECO:0000313" key="7">
    <source>
        <dbReference type="EMBL" id="BBX71525.1"/>
    </source>
</evidence>